<dbReference type="EMBL" id="FOSH01000005">
    <property type="protein sequence ID" value="SFK13848.1"/>
    <property type="molecule type" value="Genomic_DNA"/>
</dbReference>
<dbReference type="SUPFAM" id="SSF47323">
    <property type="entry name" value="Anticodon-binding domain of a subclass of class I aminoacyl-tRNA synthetases"/>
    <property type="match status" value="1"/>
</dbReference>
<dbReference type="AlphaFoldDB" id="A0A1I3X271"/>
<keyword evidence="7 11" id="KW-0067">ATP-binding</keyword>
<dbReference type="GO" id="GO:0006420">
    <property type="term" value="P:arginyl-tRNA aminoacylation"/>
    <property type="evidence" value="ECO:0007669"/>
    <property type="project" value="InterPro"/>
</dbReference>
<dbReference type="SMART" id="SM00836">
    <property type="entry name" value="DALR_1"/>
    <property type="match status" value="1"/>
</dbReference>
<keyword evidence="14" id="KW-1185">Reference proteome</keyword>
<dbReference type="GO" id="GO:0005829">
    <property type="term" value="C:cytosol"/>
    <property type="evidence" value="ECO:0007669"/>
    <property type="project" value="TreeGrafter"/>
</dbReference>
<dbReference type="GO" id="GO:0004814">
    <property type="term" value="F:arginine-tRNA ligase activity"/>
    <property type="evidence" value="ECO:0007669"/>
    <property type="project" value="InterPro"/>
</dbReference>
<evidence type="ECO:0000256" key="3">
    <source>
        <dbReference type="ARBA" id="ARBA00011209"/>
    </source>
</evidence>
<dbReference type="EC" id="6.1.1.14" evidence="11"/>
<evidence type="ECO:0000256" key="5">
    <source>
        <dbReference type="ARBA" id="ARBA00022598"/>
    </source>
</evidence>
<evidence type="ECO:0000256" key="1">
    <source>
        <dbReference type="ARBA" id="ARBA00004496"/>
    </source>
</evidence>
<dbReference type="InterPro" id="IPR009080">
    <property type="entry name" value="tRNAsynth_Ia_anticodon-bd"/>
</dbReference>
<evidence type="ECO:0000313" key="13">
    <source>
        <dbReference type="EMBL" id="SFK13848.1"/>
    </source>
</evidence>
<dbReference type="HAMAP" id="MF_00255">
    <property type="entry name" value="Gly_tRNA_synth_beta"/>
    <property type="match status" value="1"/>
</dbReference>
<evidence type="ECO:0000256" key="4">
    <source>
        <dbReference type="ARBA" id="ARBA00022490"/>
    </source>
</evidence>
<comment type="catalytic activity">
    <reaction evidence="10 11">
        <text>tRNA(Gly) + glycine + ATP = glycyl-tRNA(Gly) + AMP + diphosphate</text>
        <dbReference type="Rhea" id="RHEA:16013"/>
        <dbReference type="Rhea" id="RHEA-COMP:9664"/>
        <dbReference type="Rhea" id="RHEA-COMP:9683"/>
        <dbReference type="ChEBI" id="CHEBI:30616"/>
        <dbReference type="ChEBI" id="CHEBI:33019"/>
        <dbReference type="ChEBI" id="CHEBI:57305"/>
        <dbReference type="ChEBI" id="CHEBI:78442"/>
        <dbReference type="ChEBI" id="CHEBI:78522"/>
        <dbReference type="ChEBI" id="CHEBI:456215"/>
        <dbReference type="EC" id="6.1.1.14"/>
    </reaction>
</comment>
<evidence type="ECO:0000256" key="8">
    <source>
        <dbReference type="ARBA" id="ARBA00022917"/>
    </source>
</evidence>
<evidence type="ECO:0000256" key="9">
    <source>
        <dbReference type="ARBA" id="ARBA00023146"/>
    </source>
</evidence>
<evidence type="ECO:0000259" key="12">
    <source>
        <dbReference type="SMART" id="SM00836"/>
    </source>
</evidence>
<evidence type="ECO:0000256" key="2">
    <source>
        <dbReference type="ARBA" id="ARBA00008226"/>
    </source>
</evidence>
<dbReference type="GO" id="GO:0006426">
    <property type="term" value="P:glycyl-tRNA aminoacylation"/>
    <property type="evidence" value="ECO:0007669"/>
    <property type="project" value="UniProtKB-UniRule"/>
</dbReference>
<keyword evidence="6 11" id="KW-0547">Nucleotide-binding</keyword>
<dbReference type="PANTHER" id="PTHR30075:SF2">
    <property type="entry name" value="GLYCINE--TRNA LIGASE, CHLOROPLASTIC_MITOCHONDRIAL 2"/>
    <property type="match status" value="1"/>
</dbReference>
<comment type="similarity">
    <text evidence="2 11">Belongs to the class-II aminoacyl-tRNA synthetase family.</text>
</comment>
<protein>
    <recommendedName>
        <fullName evidence="11">Glycine--tRNA ligase beta subunit</fullName>
        <ecNumber evidence="11">6.1.1.14</ecNumber>
    </recommendedName>
    <alternativeName>
        <fullName evidence="11">Glycyl-tRNA synthetase beta subunit</fullName>
        <shortName evidence="11">GlyRS</shortName>
    </alternativeName>
</protein>
<evidence type="ECO:0000256" key="10">
    <source>
        <dbReference type="ARBA" id="ARBA00047937"/>
    </source>
</evidence>
<keyword evidence="5 11" id="KW-0436">Ligase</keyword>
<dbReference type="PANTHER" id="PTHR30075">
    <property type="entry name" value="GLYCYL-TRNA SYNTHETASE"/>
    <property type="match status" value="1"/>
</dbReference>
<dbReference type="Gene3D" id="1.10.730.10">
    <property type="entry name" value="Isoleucyl-tRNA Synthetase, Domain 1"/>
    <property type="match status" value="1"/>
</dbReference>
<gene>
    <name evidence="11" type="primary">glyS</name>
    <name evidence="13" type="ORF">SAMN04488079_105181</name>
</gene>
<proteinExistence type="inferred from homology"/>
<dbReference type="Proteomes" id="UP000198924">
    <property type="component" value="Unassembled WGS sequence"/>
</dbReference>
<keyword evidence="9 11" id="KW-0030">Aminoacyl-tRNA synthetase</keyword>
<accession>A0A1I3X271</accession>
<dbReference type="GO" id="GO:0004820">
    <property type="term" value="F:glycine-tRNA ligase activity"/>
    <property type="evidence" value="ECO:0007669"/>
    <property type="project" value="UniProtKB-UniRule"/>
</dbReference>
<dbReference type="Pfam" id="PF05746">
    <property type="entry name" value="DALR_1"/>
    <property type="match status" value="1"/>
</dbReference>
<keyword evidence="8 11" id="KW-0648">Protein biosynthesis</keyword>
<dbReference type="OrthoDB" id="9775440at2"/>
<evidence type="ECO:0000256" key="11">
    <source>
        <dbReference type="HAMAP-Rule" id="MF_00255"/>
    </source>
</evidence>
<dbReference type="PROSITE" id="PS50861">
    <property type="entry name" value="AA_TRNA_LIGASE_II_GLYAB"/>
    <property type="match status" value="1"/>
</dbReference>
<dbReference type="Pfam" id="PF02092">
    <property type="entry name" value="tRNA_synt_2f"/>
    <property type="match status" value="1"/>
</dbReference>
<dbReference type="GO" id="GO:0005524">
    <property type="term" value="F:ATP binding"/>
    <property type="evidence" value="ECO:0007669"/>
    <property type="project" value="UniProtKB-UniRule"/>
</dbReference>
<reference evidence="14" key="1">
    <citation type="submission" date="2016-10" db="EMBL/GenBank/DDBJ databases">
        <authorList>
            <person name="Varghese N."/>
            <person name="Submissions S."/>
        </authorList>
    </citation>
    <scope>NUCLEOTIDE SEQUENCE [LARGE SCALE GENOMIC DNA]</scope>
    <source>
        <strain evidence="14">DSM 11578</strain>
    </source>
</reference>
<dbReference type="InterPro" id="IPR015944">
    <property type="entry name" value="Gly-tRNA-synth_bsu"/>
</dbReference>
<evidence type="ECO:0000313" key="14">
    <source>
        <dbReference type="Proteomes" id="UP000198924"/>
    </source>
</evidence>
<sequence length="693" mass="76360">MSQAYQDLLIELGTEELPPKALLKLSQAFQQGVEQGLKSAELSFDAIRAYATPRRLALVISKLQTQQDDLTVERRGPAVTAAFDEDGNPTKALQGFARSCGIEVDDLETMQTDKGAWLIFRQEQKGAETATLLPEIIQQSLNALPIPKRMRWGDLPGEFVRPVHWLVVLLGDEVVPVNLLGVNADRFTVGHRFHHPQPIRISTPMTYAPQLETEGHVMVDYEARKQAIHGQVNELAASLGGDAVINPELLDEVTGLVEWPVALAGNFDQRFLELPAEALISSMEGHQKYFAVRAKNGDLLPHFITICNIASQDPAQVIAGNERVILPRLSDAAFFWDTDRKSPLADRQQQLKTIVFQNKLGTVYDKSQRVAALAASIAQQMGSDAQLAERAALLAKCDLVTEMVGEFPELQGIMGRYYAQLDGEHADVAEALDEQYRPRFAGDDLPQTATGIAVSLAEKLDTIVGLFGIGQPPSGVKDPFALRRAALGVLRIIIENKLSLDLSRLISEAANNFVDILTEDDVTTQVVQYFYDRLRGYVIDQGAKADEYESVLAVLPTQPLDFMQRLNAVAEFRKLEQAESLAAGNKRIGNILRKNEAEQEGLTVDKSLLAENAEKALADQVVAAQQALKPLYTASDYAGILNYLAGMRETIDAFFEQVMVMSDDEAVRNNRLALLNQTRALFLGVADISCLQE</sequence>
<dbReference type="PRINTS" id="PR01045">
    <property type="entry name" value="TRNASYNTHGB"/>
</dbReference>
<evidence type="ECO:0000256" key="7">
    <source>
        <dbReference type="ARBA" id="ARBA00022840"/>
    </source>
</evidence>
<feature type="domain" description="DALR anticodon binding" evidence="12">
    <location>
        <begin position="587"/>
        <end position="691"/>
    </location>
</feature>
<dbReference type="InterPro" id="IPR006194">
    <property type="entry name" value="Gly-tRNA-synth_heterodimer"/>
</dbReference>
<evidence type="ECO:0000256" key="6">
    <source>
        <dbReference type="ARBA" id="ARBA00022741"/>
    </source>
</evidence>
<dbReference type="SUPFAM" id="SSF109604">
    <property type="entry name" value="HD-domain/PDEase-like"/>
    <property type="match status" value="1"/>
</dbReference>
<dbReference type="RefSeq" id="WP_091712294.1">
    <property type="nucleotide sequence ID" value="NZ_FOSH01000005.1"/>
</dbReference>
<name>A0A1I3X271_9GAMM</name>
<dbReference type="STRING" id="45496.SAMN04488079_105181"/>
<dbReference type="NCBIfam" id="TIGR00211">
    <property type="entry name" value="glyS"/>
    <property type="match status" value="1"/>
</dbReference>
<organism evidence="13 14">
    <name type="scientific">Methylophaga sulfidovorans</name>
    <dbReference type="NCBI Taxonomy" id="45496"/>
    <lineage>
        <taxon>Bacteria</taxon>
        <taxon>Pseudomonadati</taxon>
        <taxon>Pseudomonadota</taxon>
        <taxon>Gammaproteobacteria</taxon>
        <taxon>Thiotrichales</taxon>
        <taxon>Piscirickettsiaceae</taxon>
        <taxon>Methylophaga</taxon>
    </lineage>
</organism>
<dbReference type="InterPro" id="IPR008909">
    <property type="entry name" value="DALR_anticod-bd"/>
</dbReference>
<comment type="subunit">
    <text evidence="3 11">Tetramer of two alpha and two beta subunits.</text>
</comment>
<comment type="subcellular location">
    <subcellularLocation>
        <location evidence="1 11">Cytoplasm</location>
    </subcellularLocation>
</comment>
<keyword evidence="4 11" id="KW-0963">Cytoplasm</keyword>